<comment type="caution">
    <text evidence="6">The sequence shown here is derived from an EMBL/GenBank/DDBJ whole genome shotgun (WGS) entry which is preliminary data.</text>
</comment>
<dbReference type="InterPro" id="IPR002123">
    <property type="entry name" value="Plipid/glycerol_acylTrfase"/>
</dbReference>
<dbReference type="EMBL" id="CAXKWB010004950">
    <property type="protein sequence ID" value="CAL4075868.1"/>
    <property type="molecule type" value="Genomic_DNA"/>
</dbReference>
<sequence>MICCGSTKLAMSSSMLETIQKSTFSHIFMIFTLIVSGLIINIIQAVLFYTIRPLNKRLFQHINYYLLYSLHSTILFIPEWWSNSDVQVYADAETMKKLGTEDSLLIVNHTYDIDWMMGWVLAERISILGGVKCIIKRIIASLPILGWAWSFSDFLFLDRNWEKDKSNMEKQCIDLQDYATPSWMTLFPEGTRFTEEKHKASMEFAQKQGIPLLKRHLIPRTKGFVQLVHSLKGHYPAIYDMTISYDLSKSAPPQLVSMLHGKKLSAEAYVRRYELKDLPDDDNEISEWMHQLFREKNVFSLFLNSTGIRLDVEVDPSFHPKIKVKT</sequence>
<gene>
    <name evidence="6" type="ORF">MNOR_LOCUS9987</name>
</gene>
<keyword evidence="4" id="KW-0472">Membrane</keyword>
<evidence type="ECO:0000259" key="5">
    <source>
        <dbReference type="SMART" id="SM00563"/>
    </source>
</evidence>
<evidence type="ECO:0000313" key="7">
    <source>
        <dbReference type="Proteomes" id="UP001497623"/>
    </source>
</evidence>
<keyword evidence="3" id="KW-0012">Acyltransferase</keyword>
<evidence type="ECO:0000256" key="2">
    <source>
        <dbReference type="ARBA" id="ARBA00022679"/>
    </source>
</evidence>
<reference evidence="6 7" key="1">
    <citation type="submission" date="2024-05" db="EMBL/GenBank/DDBJ databases">
        <authorList>
            <person name="Wallberg A."/>
        </authorList>
    </citation>
    <scope>NUCLEOTIDE SEQUENCE [LARGE SCALE GENOMIC DNA]</scope>
</reference>
<dbReference type="Pfam" id="PF16076">
    <property type="entry name" value="Acyltransf_C"/>
    <property type="match status" value="1"/>
</dbReference>
<dbReference type="Pfam" id="PF01553">
    <property type="entry name" value="Acyltransferase"/>
    <property type="match status" value="1"/>
</dbReference>
<dbReference type="PANTHER" id="PTHR10983:SF24">
    <property type="entry name" value="1-ACYLGLYCEROL-3-PHOSPHATE O-ACYLTRANSFERASE 3, ISOFORM E-RELATED"/>
    <property type="match status" value="1"/>
</dbReference>
<keyword evidence="4" id="KW-0812">Transmembrane</keyword>
<protein>
    <recommendedName>
        <fullName evidence="5">Phospholipid/glycerol acyltransferase domain-containing protein</fullName>
    </recommendedName>
</protein>
<dbReference type="InterPro" id="IPR032098">
    <property type="entry name" value="Acyltransf_C"/>
</dbReference>
<evidence type="ECO:0000256" key="4">
    <source>
        <dbReference type="SAM" id="Phobius"/>
    </source>
</evidence>
<evidence type="ECO:0000256" key="3">
    <source>
        <dbReference type="ARBA" id="ARBA00023315"/>
    </source>
</evidence>
<dbReference type="SUPFAM" id="SSF69593">
    <property type="entry name" value="Glycerol-3-phosphate (1)-acyltransferase"/>
    <property type="match status" value="1"/>
</dbReference>
<evidence type="ECO:0000256" key="1">
    <source>
        <dbReference type="ARBA" id="ARBA00008655"/>
    </source>
</evidence>
<dbReference type="GO" id="GO:0012505">
    <property type="term" value="C:endomembrane system"/>
    <property type="evidence" value="ECO:0007669"/>
    <property type="project" value="TreeGrafter"/>
</dbReference>
<keyword evidence="4" id="KW-1133">Transmembrane helix</keyword>
<keyword evidence="2" id="KW-0808">Transferase</keyword>
<dbReference type="GO" id="GO:0003841">
    <property type="term" value="F:1-acylglycerol-3-phosphate O-acyltransferase activity"/>
    <property type="evidence" value="ECO:0007669"/>
    <property type="project" value="TreeGrafter"/>
</dbReference>
<feature type="domain" description="Phospholipid/glycerol acyltransferase" evidence="5">
    <location>
        <begin position="103"/>
        <end position="225"/>
    </location>
</feature>
<accession>A0AAV2Q9E0</accession>
<feature type="non-terminal residue" evidence="6">
    <location>
        <position position="326"/>
    </location>
</feature>
<dbReference type="AlphaFoldDB" id="A0AAV2Q9E0"/>
<organism evidence="6 7">
    <name type="scientific">Meganyctiphanes norvegica</name>
    <name type="common">Northern krill</name>
    <name type="synonym">Thysanopoda norvegica</name>
    <dbReference type="NCBI Taxonomy" id="48144"/>
    <lineage>
        <taxon>Eukaryota</taxon>
        <taxon>Metazoa</taxon>
        <taxon>Ecdysozoa</taxon>
        <taxon>Arthropoda</taxon>
        <taxon>Crustacea</taxon>
        <taxon>Multicrustacea</taxon>
        <taxon>Malacostraca</taxon>
        <taxon>Eumalacostraca</taxon>
        <taxon>Eucarida</taxon>
        <taxon>Euphausiacea</taxon>
        <taxon>Euphausiidae</taxon>
        <taxon>Meganyctiphanes</taxon>
    </lineage>
</organism>
<evidence type="ECO:0000313" key="6">
    <source>
        <dbReference type="EMBL" id="CAL4075868.1"/>
    </source>
</evidence>
<name>A0AAV2Q9E0_MEGNR</name>
<feature type="transmembrane region" description="Helical" evidence="4">
    <location>
        <begin position="24"/>
        <end position="50"/>
    </location>
</feature>
<keyword evidence="7" id="KW-1185">Reference proteome</keyword>
<dbReference type="Proteomes" id="UP001497623">
    <property type="component" value="Unassembled WGS sequence"/>
</dbReference>
<proteinExistence type="inferred from homology"/>
<comment type="similarity">
    <text evidence="1">Belongs to the 1-acyl-sn-glycerol-3-phosphate acyltransferase family.</text>
</comment>
<dbReference type="CDD" id="cd07990">
    <property type="entry name" value="LPLAT_LCLAT1-like"/>
    <property type="match status" value="1"/>
</dbReference>
<dbReference type="PANTHER" id="PTHR10983">
    <property type="entry name" value="1-ACYLGLYCEROL-3-PHOSPHATE ACYLTRANSFERASE-RELATED"/>
    <property type="match status" value="1"/>
</dbReference>
<dbReference type="SMART" id="SM00563">
    <property type="entry name" value="PlsC"/>
    <property type="match status" value="1"/>
</dbReference>